<evidence type="ECO:0000256" key="6">
    <source>
        <dbReference type="ARBA" id="ARBA00022840"/>
    </source>
</evidence>
<keyword evidence="5 11" id="KW-0418">Kinase</keyword>
<keyword evidence="12" id="KW-1185">Reference proteome</keyword>
<dbReference type="Gene3D" id="3.30.200.20">
    <property type="entry name" value="Phosphorylase Kinase, domain 1"/>
    <property type="match status" value="1"/>
</dbReference>
<evidence type="ECO:0000256" key="2">
    <source>
        <dbReference type="ARBA" id="ARBA00022527"/>
    </source>
</evidence>
<dbReference type="Gene3D" id="1.10.510.10">
    <property type="entry name" value="Transferase(Phosphotransferase) domain 1"/>
    <property type="match status" value="1"/>
</dbReference>
<protein>
    <submittedName>
        <fullName evidence="11">Protein kinase domain-containing protein</fullName>
    </submittedName>
</protein>
<dbReference type="Pfam" id="PF00069">
    <property type="entry name" value="Pkinase"/>
    <property type="match status" value="1"/>
</dbReference>
<dbReference type="InterPro" id="IPR017441">
    <property type="entry name" value="Protein_kinase_ATP_BS"/>
</dbReference>
<comment type="similarity">
    <text evidence="1">Belongs to the protein kinase superfamily. CMGC Ser/Thr protein kinase family. CDC2/CDKX subfamily.</text>
</comment>
<proteinExistence type="inferred from homology"/>
<feature type="region of interest" description="Disordered" evidence="9">
    <location>
        <begin position="193"/>
        <end position="223"/>
    </location>
</feature>
<dbReference type="FunFam" id="3.30.200.20:FF:001093">
    <property type="entry name" value="Cyclin-dependent kinase-like 5"/>
    <property type="match status" value="1"/>
</dbReference>
<dbReference type="AlphaFoldDB" id="A0A699ZC37"/>
<evidence type="ECO:0000256" key="4">
    <source>
        <dbReference type="ARBA" id="ARBA00022741"/>
    </source>
</evidence>
<evidence type="ECO:0000256" key="7">
    <source>
        <dbReference type="PROSITE-ProRule" id="PRU10141"/>
    </source>
</evidence>
<dbReference type="EMBL" id="BLLF01001603">
    <property type="protein sequence ID" value="GFH20257.1"/>
    <property type="molecule type" value="Genomic_DNA"/>
</dbReference>
<evidence type="ECO:0000256" key="3">
    <source>
        <dbReference type="ARBA" id="ARBA00022679"/>
    </source>
</evidence>
<dbReference type="GO" id="GO:0004674">
    <property type="term" value="F:protein serine/threonine kinase activity"/>
    <property type="evidence" value="ECO:0007669"/>
    <property type="project" value="UniProtKB-KW"/>
</dbReference>
<feature type="binding site" evidence="7">
    <location>
        <position position="34"/>
    </location>
    <ligand>
        <name>ATP</name>
        <dbReference type="ChEBI" id="CHEBI:30616"/>
    </ligand>
</feature>
<dbReference type="InterPro" id="IPR050108">
    <property type="entry name" value="CDK"/>
</dbReference>
<dbReference type="FunFam" id="1.10.510.10:FF:000624">
    <property type="entry name" value="Mitogen-activated protein kinase"/>
    <property type="match status" value="1"/>
</dbReference>
<keyword evidence="2 8" id="KW-0723">Serine/threonine-protein kinase</keyword>
<dbReference type="InterPro" id="IPR000719">
    <property type="entry name" value="Prot_kinase_dom"/>
</dbReference>
<evidence type="ECO:0000313" key="12">
    <source>
        <dbReference type="Proteomes" id="UP000485058"/>
    </source>
</evidence>
<dbReference type="PANTHER" id="PTHR24056">
    <property type="entry name" value="CELL DIVISION PROTEIN KINASE"/>
    <property type="match status" value="1"/>
</dbReference>
<dbReference type="InterPro" id="IPR008271">
    <property type="entry name" value="Ser/Thr_kinase_AS"/>
</dbReference>
<dbReference type="PROSITE" id="PS00107">
    <property type="entry name" value="PROTEIN_KINASE_ATP"/>
    <property type="match status" value="1"/>
</dbReference>
<dbReference type="PROSITE" id="PS50011">
    <property type="entry name" value="PROTEIN_KINASE_DOM"/>
    <property type="match status" value="1"/>
</dbReference>
<dbReference type="InterPro" id="IPR011009">
    <property type="entry name" value="Kinase-like_dom_sf"/>
</dbReference>
<name>A0A699ZC37_HAELA</name>
<comment type="caution">
    <text evidence="11">The sequence shown here is derived from an EMBL/GenBank/DDBJ whole genome shotgun (WGS) entry which is preliminary data.</text>
</comment>
<evidence type="ECO:0000259" key="10">
    <source>
        <dbReference type="PROSITE" id="PS50011"/>
    </source>
</evidence>
<dbReference type="GO" id="GO:0005524">
    <property type="term" value="F:ATP binding"/>
    <property type="evidence" value="ECO:0007669"/>
    <property type="project" value="UniProtKB-UniRule"/>
</dbReference>
<dbReference type="PANTHER" id="PTHR24056:SF111">
    <property type="entry name" value="CYCLIN-DEPENDENT KINASE-LIKE 5"/>
    <property type="match status" value="1"/>
</dbReference>
<accession>A0A699ZC37</accession>
<evidence type="ECO:0000256" key="5">
    <source>
        <dbReference type="ARBA" id="ARBA00022777"/>
    </source>
</evidence>
<keyword evidence="4 7" id="KW-0547">Nucleotide-binding</keyword>
<dbReference type="PROSITE" id="PS00108">
    <property type="entry name" value="PROTEIN_KINASE_ST"/>
    <property type="match status" value="1"/>
</dbReference>
<dbReference type="Proteomes" id="UP000485058">
    <property type="component" value="Unassembled WGS sequence"/>
</dbReference>
<feature type="domain" description="Protein kinase" evidence="10">
    <location>
        <begin position="4"/>
        <end position="223"/>
    </location>
</feature>
<dbReference type="SUPFAM" id="SSF56112">
    <property type="entry name" value="Protein kinase-like (PK-like)"/>
    <property type="match status" value="1"/>
</dbReference>
<reference evidence="11 12" key="1">
    <citation type="submission" date="2020-02" db="EMBL/GenBank/DDBJ databases">
        <title>Draft genome sequence of Haematococcus lacustris strain NIES-144.</title>
        <authorList>
            <person name="Morimoto D."/>
            <person name="Nakagawa S."/>
            <person name="Yoshida T."/>
            <person name="Sawayama S."/>
        </authorList>
    </citation>
    <scope>NUCLEOTIDE SEQUENCE [LARGE SCALE GENOMIC DNA]</scope>
    <source>
        <strain evidence="11 12">NIES-144</strain>
    </source>
</reference>
<evidence type="ECO:0000256" key="1">
    <source>
        <dbReference type="ARBA" id="ARBA00006485"/>
    </source>
</evidence>
<organism evidence="11 12">
    <name type="scientific">Haematococcus lacustris</name>
    <name type="common">Green alga</name>
    <name type="synonym">Haematococcus pluvialis</name>
    <dbReference type="NCBI Taxonomy" id="44745"/>
    <lineage>
        <taxon>Eukaryota</taxon>
        <taxon>Viridiplantae</taxon>
        <taxon>Chlorophyta</taxon>
        <taxon>core chlorophytes</taxon>
        <taxon>Chlorophyceae</taxon>
        <taxon>CS clade</taxon>
        <taxon>Chlamydomonadales</taxon>
        <taxon>Haematococcaceae</taxon>
        <taxon>Haematococcus</taxon>
    </lineage>
</organism>
<evidence type="ECO:0000256" key="9">
    <source>
        <dbReference type="SAM" id="MobiDB-lite"/>
    </source>
</evidence>
<dbReference type="GO" id="GO:0005634">
    <property type="term" value="C:nucleus"/>
    <property type="evidence" value="ECO:0007669"/>
    <property type="project" value="TreeGrafter"/>
</dbReference>
<keyword evidence="6 7" id="KW-0067">ATP-binding</keyword>
<dbReference type="SMART" id="SM00220">
    <property type="entry name" value="S_TKc"/>
    <property type="match status" value="1"/>
</dbReference>
<evidence type="ECO:0000256" key="8">
    <source>
        <dbReference type="RuleBase" id="RU000304"/>
    </source>
</evidence>
<keyword evidence="3" id="KW-0808">Transferase</keyword>
<gene>
    <name evidence="11" type="ORF">HaLaN_17347</name>
</gene>
<sequence length="223" mass="25036">MNKYEVLSIVGEGAYGVVLKCRNKETGEIVAVKKFKESDEDEVVRKTTLREVKMLRALRQENIVNLKEAFRRKQKLVRQYIHQLVKAVAWCHQHGIVHRDIKPENLLISTGASSNSSTSSAVGRLKLCDFGFARQLPSNKDADITDYVSTRWYRAPELLLGSTRYGKEVDLWAIGCIMSELVDGQPLFPGESDIDQLGAARPVPAQPPLRRPQVPGHDSARDP</sequence>
<evidence type="ECO:0000313" key="11">
    <source>
        <dbReference type="EMBL" id="GFH20257.1"/>
    </source>
</evidence>